<dbReference type="Proteomes" id="UP000198975">
    <property type="component" value="Unassembled WGS sequence"/>
</dbReference>
<reference evidence="9" key="1">
    <citation type="submission" date="2016-08" db="EMBL/GenBank/DDBJ databases">
        <authorList>
            <person name="Varghese N."/>
            <person name="Submissions Spin"/>
        </authorList>
    </citation>
    <scope>NUCLEOTIDE SEQUENCE [LARGE SCALE GENOMIC DNA]</scope>
    <source>
        <strain evidence="9">REICA_082</strain>
    </source>
</reference>
<dbReference type="AlphaFoldDB" id="A0A1C3ZZY8"/>
<evidence type="ECO:0000256" key="4">
    <source>
        <dbReference type="ARBA" id="ARBA00022692"/>
    </source>
</evidence>
<keyword evidence="3" id="KW-1003">Cell membrane</keyword>
<keyword evidence="5 7" id="KW-1133">Transmembrane helix</keyword>
<dbReference type="OrthoDB" id="280866at2"/>
<organism evidence="8 9">
    <name type="scientific">Kosakonia oryzendophytica</name>
    <dbReference type="NCBI Taxonomy" id="1005665"/>
    <lineage>
        <taxon>Bacteria</taxon>
        <taxon>Pseudomonadati</taxon>
        <taxon>Pseudomonadota</taxon>
        <taxon>Gammaproteobacteria</taxon>
        <taxon>Enterobacterales</taxon>
        <taxon>Enterobacteriaceae</taxon>
        <taxon>Kosakonia</taxon>
    </lineage>
</organism>
<feature type="transmembrane region" description="Helical" evidence="7">
    <location>
        <begin position="59"/>
        <end position="79"/>
    </location>
</feature>
<comment type="similarity">
    <text evidence="2">Belongs to the DoxX family.</text>
</comment>
<dbReference type="RefSeq" id="WP_061498038.1">
    <property type="nucleotide sequence ID" value="NZ_CP115659.1"/>
</dbReference>
<accession>A0A1C3ZZY8</accession>
<proteinExistence type="inferred from homology"/>
<evidence type="ECO:0000313" key="8">
    <source>
        <dbReference type="EMBL" id="SCB87974.1"/>
    </source>
</evidence>
<dbReference type="EMBL" id="FMAY01000002">
    <property type="protein sequence ID" value="SCB87974.1"/>
    <property type="molecule type" value="Genomic_DNA"/>
</dbReference>
<feature type="transmembrane region" description="Helical" evidence="7">
    <location>
        <begin position="118"/>
        <end position="137"/>
    </location>
</feature>
<dbReference type="InterPro" id="IPR051907">
    <property type="entry name" value="DoxX-like_oxidoreductase"/>
</dbReference>
<evidence type="ECO:0000256" key="7">
    <source>
        <dbReference type="SAM" id="Phobius"/>
    </source>
</evidence>
<protein>
    <submittedName>
        <fullName evidence="8">Putative oxidoreductase</fullName>
    </submittedName>
</protein>
<dbReference type="PANTHER" id="PTHR33452:SF1">
    <property type="entry name" value="INNER MEMBRANE PROTEIN YPHA-RELATED"/>
    <property type="match status" value="1"/>
</dbReference>
<sequence length="146" mass="15918">MITRLNQAFISLTSHPDFGKLLLRLTFGVLMLFHGVAKVQHGVSWIAGMLAAKGLPGFIAYGVFIGEIITPLLIIIGLFTRQAAFIYAFNILVATLLVGMGKFFTLTDVGAWGLESEALYFLGGLSIMFLGAGKYALSADKEKEWR</sequence>
<dbReference type="PANTHER" id="PTHR33452">
    <property type="entry name" value="OXIDOREDUCTASE CATD-RELATED"/>
    <property type="match status" value="1"/>
</dbReference>
<feature type="transmembrane region" description="Helical" evidence="7">
    <location>
        <begin position="21"/>
        <end position="39"/>
    </location>
</feature>
<keyword evidence="6 7" id="KW-0472">Membrane</keyword>
<name>A0A1C3ZZY8_9ENTR</name>
<keyword evidence="4 7" id="KW-0812">Transmembrane</keyword>
<evidence type="ECO:0000256" key="6">
    <source>
        <dbReference type="ARBA" id="ARBA00023136"/>
    </source>
</evidence>
<evidence type="ECO:0000256" key="1">
    <source>
        <dbReference type="ARBA" id="ARBA00004651"/>
    </source>
</evidence>
<gene>
    <name evidence="8" type="ORF">GA0061071_102308</name>
</gene>
<feature type="transmembrane region" description="Helical" evidence="7">
    <location>
        <begin position="86"/>
        <end position="106"/>
    </location>
</feature>
<dbReference type="InterPro" id="IPR032808">
    <property type="entry name" value="DoxX"/>
</dbReference>
<evidence type="ECO:0000256" key="5">
    <source>
        <dbReference type="ARBA" id="ARBA00022989"/>
    </source>
</evidence>
<evidence type="ECO:0000256" key="2">
    <source>
        <dbReference type="ARBA" id="ARBA00006679"/>
    </source>
</evidence>
<dbReference type="GO" id="GO:0005886">
    <property type="term" value="C:plasma membrane"/>
    <property type="evidence" value="ECO:0007669"/>
    <property type="project" value="UniProtKB-SubCell"/>
</dbReference>
<evidence type="ECO:0000313" key="9">
    <source>
        <dbReference type="Proteomes" id="UP000198975"/>
    </source>
</evidence>
<keyword evidence="9" id="KW-1185">Reference proteome</keyword>
<dbReference type="Pfam" id="PF07681">
    <property type="entry name" value="DoxX"/>
    <property type="match status" value="1"/>
</dbReference>
<comment type="subcellular location">
    <subcellularLocation>
        <location evidence="1">Cell membrane</location>
        <topology evidence="1">Multi-pass membrane protein</topology>
    </subcellularLocation>
</comment>
<evidence type="ECO:0000256" key="3">
    <source>
        <dbReference type="ARBA" id="ARBA00022475"/>
    </source>
</evidence>